<dbReference type="EMBL" id="JACXAI010000075">
    <property type="protein sequence ID" value="MBD1383628.1"/>
    <property type="molecule type" value="Genomic_DNA"/>
</dbReference>
<dbReference type="PANTHER" id="PTHR40053:SF1">
    <property type="entry name" value="SPORULATION-CONTROL PROTEIN SPO0M"/>
    <property type="match status" value="1"/>
</dbReference>
<accession>A0A926RZ37</accession>
<dbReference type="Pfam" id="PF07070">
    <property type="entry name" value="Spo0M"/>
    <property type="match status" value="1"/>
</dbReference>
<name>A0A926RZ37_9BACI</name>
<gene>
    <name evidence="1" type="ORF">IC621_26160</name>
</gene>
<dbReference type="InterPro" id="IPR009776">
    <property type="entry name" value="Spore_0_M"/>
</dbReference>
<sequence length="129" mass="14568">MLLRKIMSKLGIGSAKIDLILNKETYRRSDIIEGVYKIQGGTIEQKLKRIESELVQTQENNEEGNVILTNLILTSDTVFADHEKVVTFSCKLPGDIPLSNEEISYKFVTRLVFDDGVDSLDHDKIEIIA</sequence>
<evidence type="ECO:0000313" key="1">
    <source>
        <dbReference type="EMBL" id="MBD1383628.1"/>
    </source>
</evidence>
<dbReference type="Proteomes" id="UP000626844">
    <property type="component" value="Unassembled WGS sequence"/>
</dbReference>
<keyword evidence="2" id="KW-1185">Reference proteome</keyword>
<evidence type="ECO:0000313" key="2">
    <source>
        <dbReference type="Proteomes" id="UP000626844"/>
    </source>
</evidence>
<comment type="caution">
    <text evidence="1">The sequence shown here is derived from an EMBL/GenBank/DDBJ whole genome shotgun (WGS) entry which is preliminary data.</text>
</comment>
<organism evidence="1 2">
    <name type="scientific">Metabacillus arenae</name>
    <dbReference type="NCBI Taxonomy" id="2771434"/>
    <lineage>
        <taxon>Bacteria</taxon>
        <taxon>Bacillati</taxon>
        <taxon>Bacillota</taxon>
        <taxon>Bacilli</taxon>
        <taxon>Bacillales</taxon>
        <taxon>Bacillaceae</taxon>
        <taxon>Metabacillus</taxon>
    </lineage>
</organism>
<proteinExistence type="predicted"/>
<dbReference type="PANTHER" id="PTHR40053">
    <property type="entry name" value="SPORULATION-CONTROL PROTEIN SPO0M"/>
    <property type="match status" value="1"/>
</dbReference>
<dbReference type="RefSeq" id="WP_191162966.1">
    <property type="nucleotide sequence ID" value="NZ_JACXAI010000075.1"/>
</dbReference>
<dbReference type="AlphaFoldDB" id="A0A926RZ37"/>
<reference evidence="1" key="1">
    <citation type="submission" date="2020-09" db="EMBL/GenBank/DDBJ databases">
        <title>A novel bacterium of genus Bacillus, isolated from South China Sea.</title>
        <authorList>
            <person name="Huang H."/>
            <person name="Mo K."/>
            <person name="Hu Y."/>
        </authorList>
    </citation>
    <scope>NUCLEOTIDE SEQUENCE</scope>
    <source>
        <strain evidence="1">IB182487</strain>
    </source>
</reference>
<protein>
    <submittedName>
        <fullName evidence="1">Sporulation protein</fullName>
    </submittedName>
</protein>